<keyword evidence="4" id="KW-1185">Reference proteome</keyword>
<keyword evidence="3" id="KW-0378">Hydrolase</keyword>
<dbReference type="GO" id="GO:0009307">
    <property type="term" value="P:DNA restriction-modification system"/>
    <property type="evidence" value="ECO:0007669"/>
    <property type="project" value="InterPro"/>
</dbReference>
<evidence type="ECO:0000313" key="3">
    <source>
        <dbReference type="EMBL" id="SQI28739.1"/>
    </source>
</evidence>
<accession>A0A2X4TQT9</accession>
<gene>
    <name evidence="3" type="ORF">NCTC10994_00490</name>
</gene>
<evidence type="ECO:0000313" key="4">
    <source>
        <dbReference type="Proteomes" id="UP000249091"/>
    </source>
</evidence>
<keyword evidence="1" id="KW-1133">Transmembrane helix</keyword>
<organism evidence="3 4">
    <name type="scientific">Rhodococcus coprophilus</name>
    <dbReference type="NCBI Taxonomy" id="38310"/>
    <lineage>
        <taxon>Bacteria</taxon>
        <taxon>Bacillati</taxon>
        <taxon>Actinomycetota</taxon>
        <taxon>Actinomycetes</taxon>
        <taxon>Mycobacteriales</taxon>
        <taxon>Nocardiaceae</taxon>
        <taxon>Rhodococcus</taxon>
    </lineage>
</organism>
<dbReference type="PANTHER" id="PTHR30015">
    <property type="entry name" value="MRR RESTRICTION SYSTEM PROTEIN"/>
    <property type="match status" value="1"/>
</dbReference>
<evidence type="ECO:0000256" key="1">
    <source>
        <dbReference type="SAM" id="Phobius"/>
    </source>
</evidence>
<feature type="transmembrane region" description="Helical" evidence="1">
    <location>
        <begin position="150"/>
        <end position="168"/>
    </location>
</feature>
<feature type="domain" description="Restriction endonuclease type IV Mrr" evidence="2">
    <location>
        <begin position="11"/>
        <end position="108"/>
    </location>
</feature>
<dbReference type="Gene3D" id="3.40.1350.10">
    <property type="match status" value="1"/>
</dbReference>
<feature type="transmembrane region" description="Helical" evidence="1">
    <location>
        <begin position="174"/>
        <end position="194"/>
    </location>
</feature>
<keyword evidence="3" id="KW-0255">Endonuclease</keyword>
<dbReference type="AlphaFoldDB" id="A0A2X4TQT9"/>
<dbReference type="GO" id="GO:0015666">
    <property type="term" value="F:restriction endodeoxyribonuclease activity"/>
    <property type="evidence" value="ECO:0007669"/>
    <property type="project" value="TreeGrafter"/>
</dbReference>
<dbReference type="Proteomes" id="UP000249091">
    <property type="component" value="Chromosome 1"/>
</dbReference>
<dbReference type="KEGG" id="rcr:NCTC10994_00490"/>
<evidence type="ECO:0000259" key="2">
    <source>
        <dbReference type="Pfam" id="PF04471"/>
    </source>
</evidence>
<reference evidence="3 4" key="1">
    <citation type="submission" date="2018-06" db="EMBL/GenBank/DDBJ databases">
        <authorList>
            <consortium name="Pathogen Informatics"/>
            <person name="Doyle S."/>
        </authorList>
    </citation>
    <scope>NUCLEOTIDE SEQUENCE [LARGE SCALE GENOMIC DNA]</scope>
    <source>
        <strain evidence="3 4">NCTC10994</strain>
    </source>
</reference>
<dbReference type="GO" id="GO:0003677">
    <property type="term" value="F:DNA binding"/>
    <property type="evidence" value="ECO:0007669"/>
    <property type="project" value="InterPro"/>
</dbReference>
<dbReference type="InterPro" id="IPR052906">
    <property type="entry name" value="Type_IV_Methyl-Rstrct_Enzyme"/>
</dbReference>
<dbReference type="RefSeq" id="WP_072698221.1">
    <property type="nucleotide sequence ID" value="NZ_JAFBBL010000001.1"/>
</dbReference>
<proteinExistence type="predicted"/>
<keyword evidence="3" id="KW-0540">Nuclease</keyword>
<dbReference type="InterPro" id="IPR007560">
    <property type="entry name" value="Restrct_endonuc_IV_Mrr"/>
</dbReference>
<keyword evidence="1" id="KW-0812">Transmembrane</keyword>
<dbReference type="EMBL" id="LS483468">
    <property type="protein sequence ID" value="SQI28739.1"/>
    <property type="molecule type" value="Genomic_DNA"/>
</dbReference>
<keyword evidence="1" id="KW-0472">Membrane</keyword>
<dbReference type="InterPro" id="IPR011856">
    <property type="entry name" value="tRNA_endonuc-like_dom_sf"/>
</dbReference>
<protein>
    <submittedName>
        <fullName evidence="3">Restriction endonuclease</fullName>
    </submittedName>
</protein>
<dbReference type="InterPro" id="IPR011335">
    <property type="entry name" value="Restrct_endonuc-II-like"/>
</dbReference>
<dbReference type="Pfam" id="PF04471">
    <property type="entry name" value="Mrr_cat"/>
    <property type="match status" value="1"/>
</dbReference>
<sequence length="199" mass="22097">MMDSRSRYITSPEDAEHFAAARMREMGFPDARVTRRGADGGIDVVARRAVAQVKWMHSKVGRPDLQRLYGARGTEHSIAMLFFAELISPSPYTPHAVEYANEHEIGLFAYTTDGTLFPQNRHARDFAAGIDRVRAARAAKQARLKAAHTLVWAALLICSICGLLVSALVDMSAIRLWIVFTVLSLLGLALARIYRPMVD</sequence>
<name>A0A2X4TQT9_9NOCA</name>
<dbReference type="SUPFAM" id="SSF52980">
    <property type="entry name" value="Restriction endonuclease-like"/>
    <property type="match status" value="1"/>
</dbReference>
<dbReference type="PANTHER" id="PTHR30015:SF7">
    <property type="entry name" value="TYPE IV METHYL-DIRECTED RESTRICTION ENZYME ECOKMRR"/>
    <property type="match status" value="1"/>
</dbReference>
<dbReference type="STRING" id="1219011.GCA_001895045_00210"/>